<evidence type="ECO:0000313" key="2">
    <source>
        <dbReference type="EMBL" id="GCE92515.1"/>
    </source>
</evidence>
<keyword evidence="3" id="KW-1185">Reference proteome</keyword>
<dbReference type="SUPFAM" id="SSF52540">
    <property type="entry name" value="P-loop containing nucleoside triphosphate hydrolases"/>
    <property type="match status" value="1"/>
</dbReference>
<dbReference type="SMART" id="SM00490">
    <property type="entry name" value="HELICc"/>
    <property type="match status" value="1"/>
</dbReference>
<dbReference type="Gene3D" id="3.40.50.300">
    <property type="entry name" value="P-loop containing nucleotide triphosphate hydrolases"/>
    <property type="match status" value="1"/>
</dbReference>
<accession>A0A5M3T253</accession>
<evidence type="ECO:0000259" key="1">
    <source>
        <dbReference type="PROSITE" id="PS51194"/>
    </source>
</evidence>
<dbReference type="PROSITE" id="PS51194">
    <property type="entry name" value="HELICASE_CTER"/>
    <property type="match status" value="1"/>
</dbReference>
<proteinExistence type="predicted"/>
<name>A0A5M3T253_LIMPL</name>
<dbReference type="EMBL" id="BIMW01000021">
    <property type="protein sequence ID" value="GCE92515.1"/>
    <property type="molecule type" value="Genomic_DNA"/>
</dbReference>
<gene>
    <name evidence="2" type="ORF">NIES46_05550</name>
</gene>
<dbReference type="PANTHER" id="PTHR47957">
    <property type="entry name" value="ATP-DEPENDENT HELICASE HRQ1"/>
    <property type="match status" value="1"/>
</dbReference>
<dbReference type="GeneID" id="301685987"/>
<dbReference type="RefSeq" id="WP_014274259.1">
    <property type="nucleotide sequence ID" value="NZ_BIMW01000021.1"/>
</dbReference>
<protein>
    <recommendedName>
        <fullName evidence="1">Helicase C-terminal domain-containing protein</fullName>
    </recommendedName>
</protein>
<dbReference type="InterPro" id="IPR027417">
    <property type="entry name" value="P-loop_NTPase"/>
</dbReference>
<feature type="domain" description="Helicase C-terminal" evidence="1">
    <location>
        <begin position="1"/>
        <end position="168"/>
    </location>
</feature>
<evidence type="ECO:0000313" key="3">
    <source>
        <dbReference type="Proteomes" id="UP000326169"/>
    </source>
</evidence>
<comment type="caution">
    <text evidence="2">The sequence shown here is derived from an EMBL/GenBank/DDBJ whole genome shotgun (WGS) entry which is preliminary data.</text>
</comment>
<dbReference type="Proteomes" id="UP000326169">
    <property type="component" value="Unassembled WGS sequence"/>
</dbReference>
<reference evidence="2 3" key="1">
    <citation type="journal article" date="2019" name="J Genomics">
        <title>The Draft Genome of a Hydrogen-producing Cyanobacterium, Arthrospira platensis NIES-46.</title>
        <authorList>
            <person name="Suzuki S."/>
            <person name="Yamaguchi H."/>
            <person name="Kawachi M."/>
        </authorList>
    </citation>
    <scope>NUCLEOTIDE SEQUENCE [LARGE SCALE GENOMIC DNA]</scope>
    <source>
        <strain evidence="2 3">NIES-46</strain>
    </source>
</reference>
<dbReference type="InterPro" id="IPR001650">
    <property type="entry name" value="Helicase_C-like"/>
</dbReference>
<dbReference type="PANTHER" id="PTHR47957:SF3">
    <property type="entry name" value="ATP-DEPENDENT HELICASE HRQ1"/>
    <property type="match status" value="1"/>
</dbReference>
<organism evidence="2 3">
    <name type="scientific">Limnospira platensis NIES-46</name>
    <dbReference type="NCBI Taxonomy" id="1236695"/>
    <lineage>
        <taxon>Bacteria</taxon>
        <taxon>Bacillati</taxon>
        <taxon>Cyanobacteriota</taxon>
        <taxon>Cyanophyceae</taxon>
        <taxon>Oscillatoriophycideae</taxon>
        <taxon>Oscillatoriales</taxon>
        <taxon>Sirenicapillariaceae</taxon>
        <taxon>Limnospira</taxon>
    </lineage>
</organism>
<sequence length="168" mass="18826">MAAIIINPGGKVLTCDRCYHQITHSPTSSHLPETCRSLGCGGHYHEDDQRPGLVYYRQMYQQGEVRRIVAAEHTGLLSRTNRERLEHRFIHSDRYCDPNFISATSTLEMGINIGDLSSVFLCSLPPNVANYQQRIGRAGRRDGNALVGVIANAKPHDLFFYSDPAQIL</sequence>
<dbReference type="Pfam" id="PF00271">
    <property type="entry name" value="Helicase_C"/>
    <property type="match status" value="1"/>
</dbReference>